<reference evidence="1" key="1">
    <citation type="submission" date="2022-10" db="EMBL/GenBank/DDBJ databases">
        <title>Streptomyces beihaiensis sp. nov., a chitin degrading actinobacterium, isolated from shrimp pond soil.</title>
        <authorList>
            <person name="Xie J."/>
            <person name="Shen N."/>
        </authorList>
    </citation>
    <scope>NUCLEOTIDE SEQUENCE</scope>
    <source>
        <strain evidence="1">GXMU-J5</strain>
    </source>
</reference>
<dbReference type="EMBL" id="JAPHNL010000104">
    <property type="protein sequence ID" value="MCX3060422.1"/>
    <property type="molecule type" value="Genomic_DNA"/>
</dbReference>
<evidence type="ECO:0000313" key="1">
    <source>
        <dbReference type="EMBL" id="MCX3060422.1"/>
    </source>
</evidence>
<dbReference type="Proteomes" id="UP001163064">
    <property type="component" value="Unassembled WGS sequence"/>
</dbReference>
<organism evidence="1 2">
    <name type="scientific">Streptomyces beihaiensis</name>
    <dbReference type="NCBI Taxonomy" id="2984495"/>
    <lineage>
        <taxon>Bacteria</taxon>
        <taxon>Bacillati</taxon>
        <taxon>Actinomycetota</taxon>
        <taxon>Actinomycetes</taxon>
        <taxon>Kitasatosporales</taxon>
        <taxon>Streptomycetaceae</taxon>
        <taxon>Streptomyces</taxon>
    </lineage>
</organism>
<sequence length="125" mass="13526">MKAMSALAQATRDDGIDGARLTGRPVRHLAETAEAADWIDTARNTVVIDRPQAVAGQAAELRHIPYRLASAVSAIYDDSLDHDGRQRALQEAGEIRASLLQELTWLSVVASAALNLDGRQSPRQL</sequence>
<dbReference type="RefSeq" id="WP_266598995.1">
    <property type="nucleotide sequence ID" value="NZ_JAPHNL010000104.1"/>
</dbReference>
<proteinExistence type="predicted"/>
<evidence type="ECO:0000313" key="2">
    <source>
        <dbReference type="Proteomes" id="UP001163064"/>
    </source>
</evidence>
<gene>
    <name evidence="1" type="ORF">OFY01_11765</name>
</gene>
<comment type="caution">
    <text evidence="1">The sequence shown here is derived from an EMBL/GenBank/DDBJ whole genome shotgun (WGS) entry which is preliminary data.</text>
</comment>
<protein>
    <submittedName>
        <fullName evidence="1">Uncharacterized protein</fullName>
    </submittedName>
</protein>
<name>A0ABT3TTT1_9ACTN</name>
<keyword evidence="2" id="KW-1185">Reference proteome</keyword>
<accession>A0ABT3TTT1</accession>